<feature type="region of interest" description="Disordered" evidence="1">
    <location>
        <begin position="1"/>
        <end position="44"/>
    </location>
</feature>
<evidence type="ECO:0000313" key="2">
    <source>
        <dbReference type="EMBL" id="PTB22585.1"/>
    </source>
</evidence>
<name>A0A2T3Y1G8_9BURK</name>
<dbReference type="AlphaFoldDB" id="A0A2T3Y1G8"/>
<gene>
    <name evidence="2" type="ORF">C9I57_02065</name>
</gene>
<reference evidence="2 3" key="1">
    <citation type="submission" date="2018-03" db="EMBL/GenBank/DDBJ databases">
        <title>Whole genome analyses suggest that Burkholderia sensu lato contains two further novel genera in the rhizoxinica-symbiotica group Mycetohabitans gen. nov., and Trinickia gen. nov.: implications for the evolution of diazotrophy and nodulation in the Burkholderiaceae.</title>
        <authorList>
            <person name="Estrada De Los Santos P."/>
            <person name="Palmer M."/>
            <person name="Chavez-Ramirez B."/>
            <person name="Steenkamp E.T."/>
            <person name="Hirsch A.M."/>
            <person name="Manyaka P."/>
            <person name="Maluk M."/>
            <person name="Lafos M."/>
            <person name="Crook M."/>
            <person name="Gross E."/>
            <person name="Simon M.F."/>
            <person name="Bueno Dos Reis Junior F."/>
            <person name="Poole P.S."/>
            <person name="Venter S.N."/>
            <person name="James E.K."/>
        </authorList>
    </citation>
    <scope>NUCLEOTIDE SEQUENCE [LARGE SCALE GENOMIC DNA]</scope>
    <source>
        <strain evidence="2 3">JPY-366</strain>
    </source>
</reference>
<proteinExistence type="predicted"/>
<feature type="compositionally biased region" description="Basic and acidic residues" evidence="1">
    <location>
        <begin position="12"/>
        <end position="30"/>
    </location>
</feature>
<organism evidence="2 3">
    <name type="scientific">Trinickia symbiotica</name>
    <dbReference type="NCBI Taxonomy" id="863227"/>
    <lineage>
        <taxon>Bacteria</taxon>
        <taxon>Pseudomonadati</taxon>
        <taxon>Pseudomonadota</taxon>
        <taxon>Betaproteobacteria</taxon>
        <taxon>Burkholderiales</taxon>
        <taxon>Burkholderiaceae</taxon>
        <taxon>Trinickia</taxon>
    </lineage>
</organism>
<evidence type="ECO:0000256" key="1">
    <source>
        <dbReference type="SAM" id="MobiDB-lite"/>
    </source>
</evidence>
<comment type="caution">
    <text evidence="2">The sequence shown here is derived from an EMBL/GenBank/DDBJ whole genome shotgun (WGS) entry which is preliminary data.</text>
</comment>
<dbReference type="EMBL" id="PYUC01000001">
    <property type="protein sequence ID" value="PTB22585.1"/>
    <property type="molecule type" value="Genomic_DNA"/>
</dbReference>
<evidence type="ECO:0000313" key="3">
    <source>
        <dbReference type="Proteomes" id="UP000240638"/>
    </source>
</evidence>
<dbReference type="Proteomes" id="UP000240638">
    <property type="component" value="Unassembled WGS sequence"/>
</dbReference>
<sequence length="62" mass="6922">MEPTAESGDAAPPRDDRVDSRRDSTRRRDYAQLAGQAQSDTRRAMGSIAVSFAVVSRSRWPR</sequence>
<accession>A0A2T3Y1G8</accession>
<protein>
    <submittedName>
        <fullName evidence="2">Uncharacterized protein</fullName>
    </submittedName>
</protein>